<feature type="domain" description="Rad50/SbcC-type AAA" evidence="2">
    <location>
        <begin position="22"/>
        <end position="168"/>
    </location>
</feature>
<dbReference type="RefSeq" id="WP_280658485.1">
    <property type="nucleotide sequence ID" value="NZ_CP120373.1"/>
</dbReference>
<protein>
    <submittedName>
        <fullName evidence="3">ATP-binding protein</fullName>
    </submittedName>
</protein>
<dbReference type="EMBL" id="CP120373">
    <property type="protein sequence ID" value="WEX86419.1"/>
    <property type="molecule type" value="Genomic_DNA"/>
</dbReference>
<dbReference type="Pfam" id="PF13304">
    <property type="entry name" value="AAA_21"/>
    <property type="match status" value="1"/>
</dbReference>
<dbReference type="Pfam" id="PF13476">
    <property type="entry name" value="AAA_23"/>
    <property type="match status" value="1"/>
</dbReference>
<dbReference type="CDD" id="cd00267">
    <property type="entry name" value="ABC_ATPase"/>
    <property type="match status" value="2"/>
</dbReference>
<feature type="domain" description="ATPase AAA-type core" evidence="1">
    <location>
        <begin position="179"/>
        <end position="360"/>
    </location>
</feature>
<keyword evidence="3" id="KW-0067">ATP-binding</keyword>
<reference evidence="3 4" key="1">
    <citation type="submission" date="2023-03" db="EMBL/GenBank/DDBJ databases">
        <authorList>
            <person name="Kaur S."/>
            <person name="Espinosa-Saiz D."/>
            <person name="Velazquez E."/>
            <person name="Menendez E."/>
            <person name="diCenzo G.C."/>
        </authorList>
    </citation>
    <scope>NUCLEOTIDE SEQUENCE [LARGE SCALE GENOMIC DNA]</scope>
    <source>
        <strain evidence="3 4">LMG 24692</strain>
    </source>
</reference>
<dbReference type="InterPro" id="IPR027417">
    <property type="entry name" value="P-loop_NTPase"/>
</dbReference>
<dbReference type="PANTHER" id="PTHR43581">
    <property type="entry name" value="ATP/GTP PHOSPHATASE"/>
    <property type="match status" value="1"/>
</dbReference>
<evidence type="ECO:0000259" key="1">
    <source>
        <dbReference type="Pfam" id="PF13304"/>
    </source>
</evidence>
<evidence type="ECO:0000313" key="3">
    <source>
        <dbReference type="EMBL" id="WEX86419.1"/>
    </source>
</evidence>
<proteinExistence type="predicted"/>
<gene>
    <name evidence="3" type="ORF">PZN02_002701</name>
</gene>
<dbReference type="Gene3D" id="3.40.50.300">
    <property type="entry name" value="P-loop containing nucleotide triphosphate hydrolases"/>
    <property type="match status" value="1"/>
</dbReference>
<dbReference type="GO" id="GO:0005524">
    <property type="term" value="F:ATP binding"/>
    <property type="evidence" value="ECO:0007669"/>
    <property type="project" value="UniProtKB-KW"/>
</dbReference>
<dbReference type="InterPro" id="IPR003959">
    <property type="entry name" value="ATPase_AAA_core"/>
</dbReference>
<keyword evidence="4" id="KW-1185">Reference proteome</keyword>
<dbReference type="Proteomes" id="UP001229355">
    <property type="component" value="Chromosome 1"/>
</dbReference>
<dbReference type="InterPro" id="IPR038729">
    <property type="entry name" value="Rad50/SbcC_AAA"/>
</dbReference>
<evidence type="ECO:0000313" key="4">
    <source>
        <dbReference type="Proteomes" id="UP001229355"/>
    </source>
</evidence>
<name>A0ABY8D6C2_9HYPH</name>
<dbReference type="SUPFAM" id="SSF52540">
    <property type="entry name" value="P-loop containing nucleoside triphosphate hydrolases"/>
    <property type="match status" value="1"/>
</dbReference>
<evidence type="ECO:0000259" key="2">
    <source>
        <dbReference type="Pfam" id="PF13476"/>
    </source>
</evidence>
<keyword evidence="3" id="KW-0547">Nucleotide-binding</keyword>
<sequence length="384" mass="42933">MKLITVEVEGLLGRTGVVRARFNDDLNIVTGRNGAGKTTFLKLIWYVLSGNISQAVSEIQFNRIDLKTSEYRCEITRINPSTCRAEFTDATGVRRSIEDEYGHEDRPDFVLSDARDVLAELVTPVGSSLFFPTFRRIEGGFTMGGPKGRLGPSSGPSRQLEDAMSGLARRMSNSDHSFVTSISTIDIESLLLKHYADLSEESNRLQQTVSTEMIDVIRRYKSVPLEIAEGETEAIESANHVINSVHQQIEEMETKRKAIMAPMEAIQKLIAQFFQHSGIRFGTRLNFGDAASAINSDSLSAGEKQMLSFICYNAFKRDCIAFIDEPELSLHVDWQRLIFPTLLKQKSGNQFIIATHSPFIYSKYPDKEISIDGSSDRGDNLVVE</sequence>
<accession>A0ABY8D6C2</accession>
<organism evidence="3 4">
    <name type="scientific">Sinorhizobium garamanticum</name>
    <dbReference type="NCBI Taxonomy" id="680247"/>
    <lineage>
        <taxon>Bacteria</taxon>
        <taxon>Pseudomonadati</taxon>
        <taxon>Pseudomonadota</taxon>
        <taxon>Alphaproteobacteria</taxon>
        <taxon>Hyphomicrobiales</taxon>
        <taxon>Rhizobiaceae</taxon>
        <taxon>Sinorhizobium/Ensifer group</taxon>
        <taxon>Sinorhizobium</taxon>
    </lineage>
</organism>
<dbReference type="PANTHER" id="PTHR43581:SF4">
    <property type="entry name" value="ATP_GTP PHOSPHATASE"/>
    <property type="match status" value="1"/>
</dbReference>
<dbReference type="InterPro" id="IPR051396">
    <property type="entry name" value="Bact_Antivir_Def_Nuclease"/>
</dbReference>